<organism evidence="2 3">
    <name type="scientific">Saccharopolyspora dendranthemae</name>
    <dbReference type="NCBI Taxonomy" id="1181886"/>
    <lineage>
        <taxon>Bacteria</taxon>
        <taxon>Bacillati</taxon>
        <taxon>Actinomycetota</taxon>
        <taxon>Actinomycetes</taxon>
        <taxon>Pseudonocardiales</taxon>
        <taxon>Pseudonocardiaceae</taxon>
        <taxon>Saccharopolyspora</taxon>
    </lineage>
</organism>
<keyword evidence="1" id="KW-0812">Transmembrane</keyword>
<keyword evidence="1" id="KW-0472">Membrane</keyword>
<gene>
    <name evidence="2" type="ORF">FHU35_11956</name>
</gene>
<dbReference type="RefSeq" id="WP_145737127.1">
    <property type="nucleotide sequence ID" value="NZ_VIWX01000001.1"/>
</dbReference>
<name>A0A561V9Q0_9PSEU</name>
<feature type="transmembrane region" description="Helical" evidence="1">
    <location>
        <begin position="110"/>
        <end position="128"/>
    </location>
</feature>
<comment type="caution">
    <text evidence="2">The sequence shown here is derived from an EMBL/GenBank/DDBJ whole genome shotgun (WGS) entry which is preliminary data.</text>
</comment>
<keyword evidence="1" id="KW-1133">Transmembrane helix</keyword>
<feature type="transmembrane region" description="Helical" evidence="1">
    <location>
        <begin position="140"/>
        <end position="158"/>
    </location>
</feature>
<dbReference type="AlphaFoldDB" id="A0A561V9Q0"/>
<accession>A0A561V9Q0</accession>
<keyword evidence="3" id="KW-1185">Reference proteome</keyword>
<reference evidence="2 3" key="1">
    <citation type="submission" date="2019-06" db="EMBL/GenBank/DDBJ databases">
        <title>Sequencing the genomes of 1000 actinobacteria strains.</title>
        <authorList>
            <person name="Klenk H.-P."/>
        </authorList>
    </citation>
    <scope>NUCLEOTIDE SEQUENCE [LARGE SCALE GENOMIC DNA]</scope>
    <source>
        <strain evidence="2 3">DSM 46699</strain>
    </source>
</reference>
<evidence type="ECO:0000313" key="2">
    <source>
        <dbReference type="EMBL" id="TWG08337.1"/>
    </source>
</evidence>
<proteinExistence type="predicted"/>
<dbReference type="Proteomes" id="UP000316184">
    <property type="component" value="Unassembled WGS sequence"/>
</dbReference>
<evidence type="ECO:0000313" key="3">
    <source>
        <dbReference type="Proteomes" id="UP000316184"/>
    </source>
</evidence>
<evidence type="ECO:0000256" key="1">
    <source>
        <dbReference type="SAM" id="Phobius"/>
    </source>
</evidence>
<dbReference type="OrthoDB" id="3692183at2"/>
<sequence>MLDRADSLRRLEAELGAVELDVQGTYNLDTSQYAALSLSDVGTAVKAAGYNVVSNIPNSAGRMLVLAYPRTTTLSASDGPFVPKAGLSHQELNWARERHKVWSKKFNRQFGLAFLHGFVGFFAFAVALNSFDEPGSRGKPIALAIAVIVLLLFAVAVFKAIDARRKRWDEIGHLLER</sequence>
<dbReference type="EMBL" id="VIWX01000001">
    <property type="protein sequence ID" value="TWG08337.1"/>
    <property type="molecule type" value="Genomic_DNA"/>
</dbReference>
<protein>
    <submittedName>
        <fullName evidence="2">Uncharacterized protein</fullName>
    </submittedName>
</protein>